<dbReference type="EMBL" id="LSBH01000002">
    <property type="protein sequence ID" value="OAQ83882.1"/>
    <property type="molecule type" value="Genomic_DNA"/>
</dbReference>
<dbReference type="PANTHER" id="PTHR12223">
    <property type="entry name" value="VESICULAR MANNOSE-BINDING LECTIN"/>
    <property type="match status" value="1"/>
</dbReference>
<keyword evidence="6" id="KW-0175">Coiled coil</keyword>
<evidence type="ECO:0000313" key="11">
    <source>
        <dbReference type="EMBL" id="OAQ83882.1"/>
    </source>
</evidence>
<dbReference type="PROSITE" id="PS51328">
    <property type="entry name" value="L_LECTIN_LIKE"/>
    <property type="match status" value="1"/>
</dbReference>
<evidence type="ECO:0000313" key="13">
    <source>
        <dbReference type="Proteomes" id="UP001287286"/>
    </source>
</evidence>
<dbReference type="GO" id="GO:0030134">
    <property type="term" value="C:COPII-coated ER to Golgi transport vesicle"/>
    <property type="evidence" value="ECO:0007669"/>
    <property type="project" value="TreeGrafter"/>
</dbReference>
<dbReference type="Proteomes" id="UP000078240">
    <property type="component" value="Unassembled WGS sequence"/>
</dbReference>
<evidence type="ECO:0000256" key="1">
    <source>
        <dbReference type="ARBA" id="ARBA00004479"/>
    </source>
</evidence>
<feature type="transmembrane region" description="Helical" evidence="7">
    <location>
        <begin position="401"/>
        <end position="419"/>
    </location>
</feature>
<feature type="chain" id="PRO_5043137038" evidence="8">
    <location>
        <begin position="20"/>
        <end position="431"/>
    </location>
</feature>
<dbReference type="AlphaFoldDB" id="A0A179H1I4"/>
<dbReference type="InterPro" id="IPR035661">
    <property type="entry name" value="EMP46/EMP47_N"/>
</dbReference>
<keyword evidence="13" id="KW-1185">Reference proteome</keyword>
<evidence type="ECO:0000313" key="12">
    <source>
        <dbReference type="Proteomes" id="UP000078240"/>
    </source>
</evidence>
<evidence type="ECO:0000256" key="7">
    <source>
        <dbReference type="SAM" id="Phobius"/>
    </source>
</evidence>
<name>A0A179H1I4_PURLI</name>
<feature type="signal peptide" evidence="8">
    <location>
        <begin position="1"/>
        <end position="19"/>
    </location>
</feature>
<keyword evidence="3 8" id="KW-0732">Signal</keyword>
<feature type="coiled-coil region" evidence="6">
    <location>
        <begin position="344"/>
        <end position="371"/>
    </location>
</feature>
<dbReference type="EMBL" id="JAWRVI010000096">
    <property type="protein sequence ID" value="KAK4077608.1"/>
    <property type="molecule type" value="Genomic_DNA"/>
</dbReference>
<evidence type="ECO:0000256" key="6">
    <source>
        <dbReference type="SAM" id="Coils"/>
    </source>
</evidence>
<dbReference type="InterPro" id="IPR051136">
    <property type="entry name" value="Intracellular_Lectin-GPT"/>
</dbReference>
<evidence type="ECO:0000256" key="4">
    <source>
        <dbReference type="ARBA" id="ARBA00022989"/>
    </source>
</evidence>
<dbReference type="PANTHER" id="PTHR12223:SF28">
    <property type="entry name" value="LECTIN, MANNOSE BINDING 1 LIKE"/>
    <property type="match status" value="1"/>
</dbReference>
<organism evidence="11 12">
    <name type="scientific">Purpureocillium lilacinum</name>
    <name type="common">Paecilomyces lilacinus</name>
    <dbReference type="NCBI Taxonomy" id="33203"/>
    <lineage>
        <taxon>Eukaryota</taxon>
        <taxon>Fungi</taxon>
        <taxon>Dikarya</taxon>
        <taxon>Ascomycota</taxon>
        <taxon>Pezizomycotina</taxon>
        <taxon>Sordariomycetes</taxon>
        <taxon>Hypocreomycetidae</taxon>
        <taxon>Hypocreales</taxon>
        <taxon>Ophiocordycipitaceae</taxon>
        <taxon>Purpureocillium</taxon>
    </lineage>
</organism>
<dbReference type="GO" id="GO:0005537">
    <property type="term" value="F:D-mannose binding"/>
    <property type="evidence" value="ECO:0007669"/>
    <property type="project" value="TreeGrafter"/>
</dbReference>
<reference evidence="11 12" key="1">
    <citation type="submission" date="2016-01" db="EMBL/GenBank/DDBJ databases">
        <title>Biosynthesis of antibiotic leucinostatins and their inhibition on Phytophthora in bio-control Purpureocillium lilacinum.</title>
        <authorList>
            <person name="Wang G."/>
            <person name="Liu Z."/>
            <person name="Lin R."/>
            <person name="Li E."/>
            <person name="Mao Z."/>
            <person name="Ling J."/>
            <person name="Yin W."/>
            <person name="Xie B."/>
        </authorList>
    </citation>
    <scope>NUCLEOTIDE SEQUENCE [LARGE SCALE GENOMIC DNA]</scope>
    <source>
        <strain evidence="11">PLBJ-1</strain>
    </source>
</reference>
<reference evidence="10 13" key="3">
    <citation type="journal article" date="2024" name="Microbiol. Resour. Announc.">
        <title>Genome annotations for the ascomycete fungi Trichoderma harzianum, Trichoderma aggressivum, and Purpureocillium lilacinum.</title>
        <authorList>
            <person name="Beijen E.P.W."/>
            <person name="Ohm R.A."/>
        </authorList>
    </citation>
    <scope>NUCLEOTIDE SEQUENCE [LARGE SCALE GENOMIC DNA]</scope>
    <source>
        <strain evidence="10 13">CBS 150709</strain>
    </source>
</reference>
<dbReference type="Gene3D" id="2.60.120.200">
    <property type="match status" value="1"/>
</dbReference>
<evidence type="ECO:0000256" key="3">
    <source>
        <dbReference type="ARBA" id="ARBA00022729"/>
    </source>
</evidence>
<dbReference type="InterPro" id="IPR013320">
    <property type="entry name" value="ConA-like_dom_sf"/>
</dbReference>
<dbReference type="GO" id="GO:0005793">
    <property type="term" value="C:endoplasmic reticulum-Golgi intermediate compartment"/>
    <property type="evidence" value="ECO:0007669"/>
    <property type="project" value="TreeGrafter"/>
</dbReference>
<comment type="subcellular location">
    <subcellularLocation>
        <location evidence="1">Membrane</location>
        <topology evidence="1">Single-pass type I membrane protein</topology>
    </subcellularLocation>
</comment>
<dbReference type="SMR" id="A0A179H1I4"/>
<keyword evidence="5 7" id="KW-0472">Membrane</keyword>
<reference evidence="10" key="2">
    <citation type="submission" date="2023-11" db="EMBL/GenBank/DDBJ databases">
        <authorList>
            <person name="Beijen E."/>
            <person name="Ohm R.A."/>
        </authorList>
    </citation>
    <scope>NUCLEOTIDE SEQUENCE</scope>
    <source>
        <strain evidence="10">CBS 150709</strain>
    </source>
</reference>
<comment type="caution">
    <text evidence="11">The sequence shown here is derived from an EMBL/GenBank/DDBJ whole genome shotgun (WGS) entry which is preliminary data.</text>
</comment>
<evidence type="ECO:0000256" key="5">
    <source>
        <dbReference type="ARBA" id="ARBA00023136"/>
    </source>
</evidence>
<sequence>MRAIGVLATLAALLAGNLAQAQWLINELSFGHSGRLDHDGHGKIPGFTISGQPHQPELLSNKIILTPVAPGNQRGAIWAESPLARTAWTADVDFRANGPERGSGNLNIWLAHRGNHDIGSNSIYTVGKFEGLGLVIDTHGGSPGMIRGFLNDGTTDYVHQHNVDKLAFGHCYYQYRNLGRPSQIKLRQTHTSFRVEIDGTLCFETDKISIPAGYHFGLTAATPDTPDSFEVFKMVVMSESTVSGEDHHDRQQKINYETRQTRPQGGGHDDLEGSNIMPDQPAEMYKTSSAQFQDLHERLQSATHLLNAVHRTNLQHKKKSDDDQADIKHALDQLREQLSHSSRNDDLQHRIRELESEVRSLRDEIHNKLSSHQDDLHRYLGQHHTLLSHTVTSSIPGHGKLIFIIVGTQALLVTAYVLYKRRRANSPKKYL</sequence>
<proteinExistence type="predicted"/>
<feature type="domain" description="L-type lectin-like" evidence="9">
    <location>
        <begin position="22"/>
        <end position="239"/>
    </location>
</feature>
<dbReference type="OrthoDB" id="10265193at2759"/>
<evidence type="ECO:0000313" key="10">
    <source>
        <dbReference type="EMBL" id="KAK4077608.1"/>
    </source>
</evidence>
<dbReference type="GO" id="GO:0006888">
    <property type="term" value="P:endoplasmic reticulum to Golgi vesicle-mediated transport"/>
    <property type="evidence" value="ECO:0007669"/>
    <property type="project" value="TreeGrafter"/>
</dbReference>
<keyword evidence="2 7" id="KW-0812">Transmembrane</keyword>
<dbReference type="Proteomes" id="UP001287286">
    <property type="component" value="Unassembled WGS sequence"/>
</dbReference>
<protein>
    <submittedName>
        <fullName evidence="11">Lectin family integral membrane protein</fullName>
    </submittedName>
</protein>
<evidence type="ECO:0000259" key="9">
    <source>
        <dbReference type="PROSITE" id="PS51328"/>
    </source>
</evidence>
<dbReference type="InterPro" id="IPR005052">
    <property type="entry name" value="Lectin_leg"/>
</dbReference>
<gene>
    <name evidence="10" type="ORF">Purlil1_12288</name>
    <name evidence="11" type="ORF">VFPBJ_02649</name>
</gene>
<dbReference type="CDD" id="cd06903">
    <property type="entry name" value="lectin_EMP46_EMP47"/>
    <property type="match status" value="1"/>
</dbReference>
<dbReference type="Pfam" id="PF03388">
    <property type="entry name" value="Lectin_leg-like"/>
    <property type="match status" value="1"/>
</dbReference>
<accession>A0A179H1I4</accession>
<keyword evidence="4 7" id="KW-1133">Transmembrane helix</keyword>
<dbReference type="SUPFAM" id="SSF49899">
    <property type="entry name" value="Concanavalin A-like lectins/glucanases"/>
    <property type="match status" value="1"/>
</dbReference>
<evidence type="ECO:0000256" key="8">
    <source>
        <dbReference type="SAM" id="SignalP"/>
    </source>
</evidence>
<dbReference type="GO" id="GO:0000139">
    <property type="term" value="C:Golgi membrane"/>
    <property type="evidence" value="ECO:0007669"/>
    <property type="project" value="TreeGrafter"/>
</dbReference>
<dbReference type="GO" id="GO:0005789">
    <property type="term" value="C:endoplasmic reticulum membrane"/>
    <property type="evidence" value="ECO:0007669"/>
    <property type="project" value="TreeGrafter"/>
</dbReference>
<evidence type="ECO:0000256" key="2">
    <source>
        <dbReference type="ARBA" id="ARBA00022692"/>
    </source>
</evidence>